<evidence type="ECO:0000259" key="9">
    <source>
        <dbReference type="Pfam" id="PF01850"/>
    </source>
</evidence>
<keyword evidence="12" id="KW-1185">Reference proteome</keyword>
<dbReference type="KEGG" id="cyt:cce_0581"/>
<keyword evidence="4 8" id="KW-0479">Metal-binding</keyword>
<evidence type="ECO:0000256" key="3">
    <source>
        <dbReference type="ARBA" id="ARBA00022722"/>
    </source>
</evidence>
<evidence type="ECO:0000313" key="11">
    <source>
        <dbReference type="EMBL" id="ACB49932.1"/>
    </source>
</evidence>
<accession>A1KYF7</accession>
<evidence type="ECO:0000256" key="6">
    <source>
        <dbReference type="ARBA" id="ARBA00022842"/>
    </source>
</evidence>
<dbReference type="EMBL" id="CP000806">
    <property type="protein sequence ID" value="ACB49932.1"/>
    <property type="molecule type" value="Genomic_DNA"/>
</dbReference>
<keyword evidence="6 8" id="KW-0460">Magnesium</keyword>
<organism evidence="10">
    <name type="scientific">Crocosphaera subtropica (strain ATCC 51142 / BH68)</name>
    <name type="common">Cyanothece sp. (strain ATCC 51142)</name>
    <dbReference type="NCBI Taxonomy" id="43989"/>
    <lineage>
        <taxon>Bacteria</taxon>
        <taxon>Bacillati</taxon>
        <taxon>Cyanobacteriota</taxon>
        <taxon>Cyanophyceae</taxon>
        <taxon>Oscillatoriophycideae</taxon>
        <taxon>Chroococcales</taxon>
        <taxon>Aphanothecaceae</taxon>
        <taxon>Crocosphaera</taxon>
        <taxon>Crocosphaera subtropica</taxon>
    </lineage>
</organism>
<dbReference type="PANTHER" id="PTHR33653:SF1">
    <property type="entry name" value="RIBONUCLEASE VAPC2"/>
    <property type="match status" value="1"/>
</dbReference>
<proteinExistence type="inferred from homology"/>
<dbReference type="InterPro" id="IPR029060">
    <property type="entry name" value="PIN-like_dom_sf"/>
</dbReference>
<evidence type="ECO:0000256" key="7">
    <source>
        <dbReference type="ARBA" id="ARBA00038093"/>
    </source>
</evidence>
<dbReference type="Gene3D" id="3.40.50.1010">
    <property type="entry name" value="5'-nuclease"/>
    <property type="match status" value="1"/>
</dbReference>
<dbReference type="GO" id="GO:0004540">
    <property type="term" value="F:RNA nuclease activity"/>
    <property type="evidence" value="ECO:0007669"/>
    <property type="project" value="InterPro"/>
</dbReference>
<reference evidence="10" key="1">
    <citation type="journal article" date="2008" name="BMC Evol. Biol.">
        <title>The cyanobacterial endosymbiont of the unicellular algae Rhopalodia gibba shows reductive genome evolution.</title>
        <authorList>
            <person name="Kneip C."/>
            <person name="Voss C."/>
            <person name="Lockhart P.J."/>
            <person name="Maier U.G."/>
        </authorList>
    </citation>
    <scope>NUCLEOTIDE SEQUENCE</scope>
    <source>
        <strain evidence="10">ATCC 51142</strain>
    </source>
</reference>
<dbReference type="InterPro" id="IPR050556">
    <property type="entry name" value="Type_II_TA_system_RNase"/>
</dbReference>
<gene>
    <name evidence="10" type="primary">cyl0015</name>
    <name evidence="8" type="synonym">vapC</name>
    <name evidence="11" type="synonym">vapC2</name>
    <name evidence="11" type="ordered locus">cce_0581</name>
</gene>
<dbReference type="InterPro" id="IPR002716">
    <property type="entry name" value="PIN_dom"/>
</dbReference>
<dbReference type="HOGENOM" id="CLU_118482_5_3_3"/>
<evidence type="ECO:0000313" key="10">
    <source>
        <dbReference type="EMBL" id="AAW57010.1"/>
    </source>
</evidence>
<keyword evidence="5 8" id="KW-0378">Hydrolase</keyword>
<protein>
    <recommendedName>
        <fullName evidence="8">Ribonuclease VapC</fullName>
        <shortName evidence="8">RNase VapC</shortName>
        <ecNumber evidence="8">3.1.-.-</ecNumber>
    </recommendedName>
    <alternativeName>
        <fullName evidence="8">Toxin VapC</fullName>
    </alternativeName>
</protein>
<dbReference type="STRING" id="43989.cce_0581"/>
<dbReference type="Proteomes" id="UP000001203">
    <property type="component" value="Chromosome circular"/>
</dbReference>
<dbReference type="EC" id="3.1.-.-" evidence="8"/>
<dbReference type="CDD" id="cd09881">
    <property type="entry name" value="PIN_VapC4-5_FitB-like"/>
    <property type="match status" value="1"/>
</dbReference>
<dbReference type="GO" id="GO:0000287">
    <property type="term" value="F:magnesium ion binding"/>
    <property type="evidence" value="ECO:0007669"/>
    <property type="project" value="UniProtKB-UniRule"/>
</dbReference>
<keyword evidence="3 8" id="KW-0540">Nuclease</keyword>
<comment type="function">
    <text evidence="8">Toxic component of a toxin-antitoxin (TA) system. An RNase.</text>
</comment>
<dbReference type="AlphaFoldDB" id="A1KYF7"/>
<dbReference type="OrthoDB" id="9796690at2"/>
<comment type="similarity">
    <text evidence="7 8">Belongs to the PINc/VapC protein family.</text>
</comment>
<dbReference type="EMBL" id="AY728386">
    <property type="protein sequence ID" value="AAW57010.1"/>
    <property type="molecule type" value="Genomic_DNA"/>
</dbReference>
<evidence type="ECO:0000256" key="2">
    <source>
        <dbReference type="ARBA" id="ARBA00022649"/>
    </source>
</evidence>
<reference evidence="11 12" key="2">
    <citation type="journal article" date="2008" name="Proc. Natl. Acad. Sci. U.S.A.">
        <title>The genome of Cyanothece 51142, a unicellular diazotrophic cyanobacterium important in the marine nitrogen cycle.</title>
        <authorList>
            <person name="Welsh E.A."/>
            <person name="Liberton M."/>
            <person name="Stoeckel J."/>
            <person name="Loh T."/>
            <person name="Elvitigala T."/>
            <person name="Wang C."/>
            <person name="Wollam A."/>
            <person name="Fulton R.S."/>
            <person name="Clifton S.W."/>
            <person name="Jacobs J.M."/>
            <person name="Aurora R."/>
            <person name="Ghosh B.K."/>
            <person name="Sherman L.A."/>
            <person name="Smith R.D."/>
            <person name="Wilson R.K."/>
            <person name="Pakrasi H.B."/>
        </authorList>
    </citation>
    <scope>NUCLEOTIDE SEQUENCE [LARGE SCALE GENOMIC DNA]</scope>
    <source>
        <strain evidence="11">ATCC 51142</strain>
        <strain evidence="12">ATCC 51142 / BH68</strain>
    </source>
</reference>
<evidence type="ECO:0000256" key="5">
    <source>
        <dbReference type="ARBA" id="ARBA00022801"/>
    </source>
</evidence>
<dbReference type="HAMAP" id="MF_00265">
    <property type="entry name" value="VapC_Nob1"/>
    <property type="match status" value="1"/>
</dbReference>
<dbReference type="GO" id="GO:0090729">
    <property type="term" value="F:toxin activity"/>
    <property type="evidence" value="ECO:0007669"/>
    <property type="project" value="UniProtKB-KW"/>
</dbReference>
<comment type="cofactor">
    <cofactor evidence="1 8">
        <name>Mg(2+)</name>
        <dbReference type="ChEBI" id="CHEBI:18420"/>
    </cofactor>
</comment>
<dbReference type="Pfam" id="PF01850">
    <property type="entry name" value="PIN"/>
    <property type="match status" value="1"/>
</dbReference>
<dbReference type="GO" id="GO:0016787">
    <property type="term" value="F:hydrolase activity"/>
    <property type="evidence" value="ECO:0007669"/>
    <property type="project" value="UniProtKB-KW"/>
</dbReference>
<sequence length="131" mass="15423">MYMLDTNICIYIIKKRPSTVLTRFQTISSENLYISVMTVAELQYGVDKSNAKRKNQEILDDFISRLQVLPWEETAVQYYSKIRNYLEAKGTFIGNMDMLIAAHCQSKNYILVTNNIREFERIPDLKVENWI</sequence>
<feature type="domain" description="PIN" evidence="9">
    <location>
        <begin position="2"/>
        <end position="123"/>
    </location>
</feature>
<feature type="binding site" evidence="8">
    <location>
        <position position="97"/>
    </location>
    <ligand>
        <name>Mg(2+)</name>
        <dbReference type="ChEBI" id="CHEBI:18420"/>
    </ligand>
</feature>
<evidence type="ECO:0000313" key="12">
    <source>
        <dbReference type="Proteomes" id="UP000001203"/>
    </source>
</evidence>
<dbReference type="SUPFAM" id="SSF88723">
    <property type="entry name" value="PIN domain-like"/>
    <property type="match status" value="1"/>
</dbReference>
<name>A1KYF7_CROS5</name>
<keyword evidence="2 8" id="KW-1277">Toxin-antitoxin system</keyword>
<dbReference type="PANTHER" id="PTHR33653">
    <property type="entry name" value="RIBONUCLEASE VAPC2"/>
    <property type="match status" value="1"/>
</dbReference>
<dbReference type="eggNOG" id="COG1487">
    <property type="taxonomic scope" value="Bacteria"/>
</dbReference>
<evidence type="ECO:0000256" key="8">
    <source>
        <dbReference type="HAMAP-Rule" id="MF_00265"/>
    </source>
</evidence>
<keyword evidence="8" id="KW-0800">Toxin</keyword>
<feature type="binding site" evidence="8">
    <location>
        <position position="5"/>
    </location>
    <ligand>
        <name>Mg(2+)</name>
        <dbReference type="ChEBI" id="CHEBI:18420"/>
    </ligand>
</feature>
<evidence type="ECO:0000256" key="4">
    <source>
        <dbReference type="ARBA" id="ARBA00022723"/>
    </source>
</evidence>
<evidence type="ECO:0000256" key="1">
    <source>
        <dbReference type="ARBA" id="ARBA00001946"/>
    </source>
</evidence>
<dbReference type="InterPro" id="IPR022907">
    <property type="entry name" value="VapC_family"/>
</dbReference>